<evidence type="ECO:0000313" key="2">
    <source>
        <dbReference type="Proteomes" id="UP000252085"/>
    </source>
</evidence>
<proteinExistence type="predicted"/>
<dbReference type="Proteomes" id="UP000252085">
    <property type="component" value="Unassembled WGS sequence"/>
</dbReference>
<reference evidence="1 2" key="1">
    <citation type="submission" date="2016-04" db="EMBL/GenBank/DDBJ databases">
        <authorList>
            <person name="Evans L.H."/>
            <person name="Alamgir A."/>
            <person name="Owens N."/>
            <person name="Weber N.D."/>
            <person name="Virtaneva K."/>
            <person name="Barbian K."/>
            <person name="Babar A."/>
            <person name="Rosenke K."/>
        </authorList>
    </citation>
    <scope>NUCLEOTIDE SEQUENCE [LARGE SCALE GENOMIC DNA]</scope>
    <source>
        <strain evidence="1">NIES-2108</strain>
    </source>
</reference>
<comment type="caution">
    <text evidence="1">The sequence shown here is derived from an EMBL/GenBank/DDBJ whole genome shotgun (WGS) entry which is preliminary data.</text>
</comment>
<organism evidence="1 2">
    <name type="scientific">Nostoc punctiforme NIES-2108</name>
    <dbReference type="NCBI Taxonomy" id="1356359"/>
    <lineage>
        <taxon>Bacteria</taxon>
        <taxon>Bacillati</taxon>
        <taxon>Cyanobacteriota</taxon>
        <taxon>Cyanophyceae</taxon>
        <taxon>Nostocales</taxon>
        <taxon>Nostocaceae</taxon>
        <taxon>Nostoc</taxon>
    </lineage>
</organism>
<dbReference type="AlphaFoldDB" id="A0A367RQJ1"/>
<accession>A0A367RQJ1</accession>
<gene>
    <name evidence="1" type="ORF">A6769_10180</name>
</gene>
<name>A0A367RQJ1_NOSPU</name>
<sequence length="179" mass="19741">MVRQTTCPICALNAEARQSFAAKVSLGLPATALVDYLITLGTHVTPQQIYSHKKHSLPQNPQATYRTTPVAPRLTTNASADGLTTDARQERLLAIALEAVDSLAAQFNADNNLRVARMLKEMGEWASQLVKDRMAREVIPDPVVSVSINLKSLEAELGIPETYYPSLNNRYQTEEPNHD</sequence>
<evidence type="ECO:0000313" key="1">
    <source>
        <dbReference type="EMBL" id="RCJ38111.1"/>
    </source>
</evidence>
<protein>
    <submittedName>
        <fullName evidence="1">Uncharacterized protein</fullName>
    </submittedName>
</protein>
<dbReference type="EMBL" id="LXQE01000125">
    <property type="protein sequence ID" value="RCJ38111.1"/>
    <property type="molecule type" value="Genomic_DNA"/>
</dbReference>